<dbReference type="EMBL" id="UGQT01000001">
    <property type="protein sequence ID" value="STZ59104.1"/>
    <property type="molecule type" value="Genomic_DNA"/>
</dbReference>
<feature type="signal peptide" evidence="1">
    <location>
        <begin position="1"/>
        <end position="23"/>
    </location>
</feature>
<reference evidence="2 3" key="1">
    <citation type="submission" date="2018-06" db="EMBL/GenBank/DDBJ databases">
        <authorList>
            <consortium name="Pathogen Informatics"/>
            <person name="Doyle S."/>
        </authorList>
    </citation>
    <scope>NUCLEOTIDE SEQUENCE [LARGE SCALE GENOMIC DNA]</scope>
    <source>
        <strain evidence="2 3">NCTC10821</strain>
    </source>
</reference>
<evidence type="ECO:0000313" key="2">
    <source>
        <dbReference type="EMBL" id="STZ59104.1"/>
    </source>
</evidence>
<name>A0A378TF06_9MYCO</name>
<dbReference type="Pfam" id="PF04314">
    <property type="entry name" value="PCuAC"/>
    <property type="match status" value="1"/>
</dbReference>
<proteinExistence type="predicted"/>
<evidence type="ECO:0000256" key="1">
    <source>
        <dbReference type="SAM" id="SignalP"/>
    </source>
</evidence>
<sequence>MPMDSTIKKTFGISLLSACAVTALVGCGAGQISQVATQEPAINGTGGTVESVTLRNVHIQAVQTTDALEPGTDVDLIFTATNQSPDTADRLVRITSDVGTVTLTGNTEIAPNGLLEVGMPDGVEELAALKESADGAEATVALSEPISNGLTYPFTFTFERAGDKVLDVPISAGNAGRQAATGVGPGESHEGGH</sequence>
<dbReference type="AlphaFoldDB" id="A0A378TF06"/>
<keyword evidence="1" id="KW-0732">Signal</keyword>
<accession>A0A378TF06</accession>
<dbReference type="InterPro" id="IPR007410">
    <property type="entry name" value="LpqE-like"/>
</dbReference>
<dbReference type="Proteomes" id="UP000254978">
    <property type="component" value="Unassembled WGS sequence"/>
</dbReference>
<feature type="chain" id="PRO_5038552923" evidence="1">
    <location>
        <begin position="24"/>
        <end position="193"/>
    </location>
</feature>
<evidence type="ECO:0000313" key="3">
    <source>
        <dbReference type="Proteomes" id="UP000254978"/>
    </source>
</evidence>
<organism evidence="2 3">
    <name type="scientific">Mycolicibacterium tokaiense</name>
    <dbReference type="NCBI Taxonomy" id="39695"/>
    <lineage>
        <taxon>Bacteria</taxon>
        <taxon>Bacillati</taxon>
        <taxon>Actinomycetota</taxon>
        <taxon>Actinomycetes</taxon>
        <taxon>Mycobacteriales</taxon>
        <taxon>Mycobacteriaceae</taxon>
        <taxon>Mycolicibacterium</taxon>
    </lineage>
</organism>
<protein>
    <submittedName>
        <fullName evidence="2">LpqE</fullName>
    </submittedName>
</protein>
<gene>
    <name evidence="2" type="ORF">NCTC10821_02626</name>
</gene>
<keyword evidence="3" id="KW-1185">Reference proteome</keyword>